<evidence type="ECO:0000313" key="3">
    <source>
        <dbReference type="EMBL" id="KGD61603.1"/>
    </source>
</evidence>
<reference evidence="3 4" key="1">
    <citation type="submission" date="2012-09" db="EMBL/GenBank/DDBJ databases">
        <title>Genome Sequence of alkane-degrading Bacterium Alcanivorax jadensis T9.</title>
        <authorList>
            <person name="Lai Q."/>
            <person name="Shao Z."/>
        </authorList>
    </citation>
    <scope>NUCLEOTIDE SEQUENCE [LARGE SCALE GENOMIC DNA]</scope>
    <source>
        <strain evidence="3 4">T9</strain>
    </source>
</reference>
<comment type="caution">
    <text evidence="3">The sequence shown here is derived from an EMBL/GenBank/DDBJ whole genome shotgun (WGS) entry which is preliminary data.</text>
</comment>
<protein>
    <recommendedName>
        <fullName evidence="5">GGDEF domain-containing protein</fullName>
    </recommendedName>
</protein>
<dbReference type="InterPro" id="IPR029787">
    <property type="entry name" value="Nucleotide_cyclase"/>
</dbReference>
<dbReference type="Pfam" id="PF00990">
    <property type="entry name" value="GGDEF"/>
    <property type="match status" value="1"/>
</dbReference>
<evidence type="ECO:0008006" key="5">
    <source>
        <dbReference type="Google" id="ProtNLM"/>
    </source>
</evidence>
<dbReference type="Proteomes" id="UP000029443">
    <property type="component" value="Unassembled WGS sequence"/>
</dbReference>
<dbReference type="InterPro" id="IPR043128">
    <property type="entry name" value="Rev_trsase/Diguanyl_cyclase"/>
</dbReference>
<dbReference type="SUPFAM" id="SSF55781">
    <property type="entry name" value="GAF domain-like"/>
    <property type="match status" value="1"/>
</dbReference>
<dbReference type="InterPro" id="IPR003018">
    <property type="entry name" value="GAF"/>
</dbReference>
<dbReference type="Gene3D" id="3.30.450.40">
    <property type="match status" value="1"/>
</dbReference>
<name>A0ABR4WED1_9GAMM</name>
<evidence type="ECO:0000259" key="2">
    <source>
        <dbReference type="Pfam" id="PF01590"/>
    </source>
</evidence>
<dbReference type="Gene3D" id="3.30.70.270">
    <property type="match status" value="1"/>
</dbReference>
<evidence type="ECO:0000259" key="1">
    <source>
        <dbReference type="Pfam" id="PF00990"/>
    </source>
</evidence>
<proteinExistence type="predicted"/>
<dbReference type="SUPFAM" id="SSF55073">
    <property type="entry name" value="Nucleotide cyclase"/>
    <property type="match status" value="1"/>
</dbReference>
<sequence>MITRLSGEDLILLRVQDGHYGLQRGERLQWQNSYCVRMVELGAPRITTDVSTDPNDPFSSLNNSLDIGAYIGLPLVDSDNRLFGTLCAMDPQAQPADLANALPSLTHDAALISFLLNNAVREAREKRLTTFVEHPDRCDDTGLPGRKGWDDICRQEASNCRDFGLQASVLYLQAPEDGDSLTIADSLAALLREQDSIAHLGSNCFGILLADTDEEKSRRVADRIRDALNAKQLLVRIDQEMLISG</sequence>
<organism evidence="3 4">
    <name type="scientific">Alcanivorax jadensis T9</name>
    <dbReference type="NCBI Taxonomy" id="1177181"/>
    <lineage>
        <taxon>Bacteria</taxon>
        <taxon>Pseudomonadati</taxon>
        <taxon>Pseudomonadota</taxon>
        <taxon>Gammaproteobacteria</taxon>
        <taxon>Oceanospirillales</taxon>
        <taxon>Alcanivoracaceae</taxon>
        <taxon>Alcanivorax</taxon>
    </lineage>
</organism>
<evidence type="ECO:0000313" key="4">
    <source>
        <dbReference type="Proteomes" id="UP000029443"/>
    </source>
</evidence>
<dbReference type="Pfam" id="PF01590">
    <property type="entry name" value="GAF"/>
    <property type="match status" value="1"/>
</dbReference>
<feature type="domain" description="GAF" evidence="2">
    <location>
        <begin position="24"/>
        <end position="97"/>
    </location>
</feature>
<keyword evidence="4" id="KW-1185">Reference proteome</keyword>
<feature type="domain" description="GGDEF" evidence="1">
    <location>
        <begin position="182"/>
        <end position="239"/>
    </location>
</feature>
<dbReference type="EMBL" id="ARXU01000004">
    <property type="protein sequence ID" value="KGD61603.1"/>
    <property type="molecule type" value="Genomic_DNA"/>
</dbReference>
<dbReference type="InterPro" id="IPR029016">
    <property type="entry name" value="GAF-like_dom_sf"/>
</dbReference>
<gene>
    <name evidence="3" type="ORF">T9A_01552</name>
</gene>
<dbReference type="InterPro" id="IPR000160">
    <property type="entry name" value="GGDEF_dom"/>
</dbReference>
<accession>A0ABR4WED1</accession>